<keyword evidence="3" id="KW-1185">Reference proteome</keyword>
<reference evidence="2 3" key="1">
    <citation type="submission" date="2024-03" db="EMBL/GenBank/DDBJ databases">
        <title>Adaptation during the transition from Ophiocordyceps entomopathogen to insect associate is accompanied by gene loss and intensified selection.</title>
        <authorList>
            <person name="Ward C.M."/>
            <person name="Onetto C.A."/>
            <person name="Borneman A.R."/>
        </authorList>
    </citation>
    <scope>NUCLEOTIDE SEQUENCE [LARGE SCALE GENOMIC DNA]</scope>
    <source>
        <strain evidence="2">AWRI1</strain>
        <tissue evidence="2">Single Adult Female</tissue>
    </source>
</reference>
<feature type="compositionally biased region" description="Polar residues" evidence="1">
    <location>
        <begin position="57"/>
        <end position="67"/>
    </location>
</feature>
<feature type="compositionally biased region" description="Basic and acidic residues" evidence="1">
    <location>
        <begin position="11"/>
        <end position="23"/>
    </location>
</feature>
<comment type="caution">
    <text evidence="2">The sequence shown here is derived from an EMBL/GenBank/DDBJ whole genome shotgun (WGS) entry which is preliminary data.</text>
</comment>
<name>A0AAN9TUG5_9HEMI</name>
<gene>
    <name evidence="2" type="ORF">V9T40_002400</name>
</gene>
<evidence type="ECO:0000313" key="3">
    <source>
        <dbReference type="Proteomes" id="UP001367676"/>
    </source>
</evidence>
<dbReference type="AlphaFoldDB" id="A0AAN9TUG5"/>
<dbReference type="EMBL" id="JBBCAQ010000022">
    <property type="protein sequence ID" value="KAK7590787.1"/>
    <property type="molecule type" value="Genomic_DNA"/>
</dbReference>
<organism evidence="2 3">
    <name type="scientific">Parthenolecanium corni</name>
    <dbReference type="NCBI Taxonomy" id="536013"/>
    <lineage>
        <taxon>Eukaryota</taxon>
        <taxon>Metazoa</taxon>
        <taxon>Ecdysozoa</taxon>
        <taxon>Arthropoda</taxon>
        <taxon>Hexapoda</taxon>
        <taxon>Insecta</taxon>
        <taxon>Pterygota</taxon>
        <taxon>Neoptera</taxon>
        <taxon>Paraneoptera</taxon>
        <taxon>Hemiptera</taxon>
        <taxon>Sternorrhyncha</taxon>
        <taxon>Coccoidea</taxon>
        <taxon>Coccidae</taxon>
        <taxon>Parthenolecanium</taxon>
    </lineage>
</organism>
<dbReference type="PANTHER" id="PTHR34239:SF2">
    <property type="entry name" value="TRANSPOSABLE ELEMENT P TRANSPOSASE_THAP9 CONSERVED DOMAIN-CONTAINING PROTEIN"/>
    <property type="match status" value="1"/>
</dbReference>
<feature type="region of interest" description="Disordered" evidence="1">
    <location>
        <begin position="1"/>
        <end position="70"/>
    </location>
</feature>
<sequence length="293" mass="32561">MAHHKKKSKSRDRILKELNELRKLLKKKHKQKRRRHRSSSSDSSASNASNQQSESLHSGSPGCSDSLSPDAPVLPTLANAVTIPPKLTLDDEVLNVLGPRLLVEKVFTPPVPQDFALRWEEIVQLGLKQEERDALLIKYPLIENCEFLEPPSLNSELLQALTDVARTRDQRLVKKQARLAACLTGIGKSVSALVTTDGPKNLMLIETLSDVGRLLADLFYEENAIRRSLVLAHVNVEIKDTLNSSPADKLLFGSTLVDNLKSAKLVAQSAAVLKIVKQPFKPLDQRCFDSQRN</sequence>
<proteinExistence type="predicted"/>
<protein>
    <submittedName>
        <fullName evidence="2">Uncharacterized protein</fullName>
    </submittedName>
</protein>
<accession>A0AAN9TUG5</accession>
<evidence type="ECO:0000313" key="2">
    <source>
        <dbReference type="EMBL" id="KAK7590787.1"/>
    </source>
</evidence>
<feature type="compositionally biased region" description="Basic residues" evidence="1">
    <location>
        <begin position="24"/>
        <end position="38"/>
    </location>
</feature>
<feature type="compositionally biased region" description="Low complexity" evidence="1">
    <location>
        <begin position="40"/>
        <end position="56"/>
    </location>
</feature>
<dbReference type="PANTHER" id="PTHR34239">
    <property type="entry name" value="APPLE DOMAIN-CONTAINING PROTEIN"/>
    <property type="match status" value="1"/>
</dbReference>
<dbReference type="Proteomes" id="UP001367676">
    <property type="component" value="Unassembled WGS sequence"/>
</dbReference>
<feature type="compositionally biased region" description="Basic residues" evidence="1">
    <location>
        <begin position="1"/>
        <end position="10"/>
    </location>
</feature>
<evidence type="ECO:0000256" key="1">
    <source>
        <dbReference type="SAM" id="MobiDB-lite"/>
    </source>
</evidence>